<evidence type="ECO:0000259" key="2">
    <source>
        <dbReference type="PROSITE" id="PS50883"/>
    </source>
</evidence>
<dbReference type="AlphaFoldDB" id="A0A150WJR7"/>
<proteinExistence type="predicted"/>
<dbReference type="SUPFAM" id="SSF51206">
    <property type="entry name" value="cAMP-binding domain-like"/>
    <property type="match status" value="1"/>
</dbReference>
<dbReference type="SMART" id="SM00100">
    <property type="entry name" value="cNMP"/>
    <property type="match status" value="1"/>
</dbReference>
<dbReference type="PANTHER" id="PTHR33121:SF71">
    <property type="entry name" value="OXYGEN SENSOR PROTEIN DOSP"/>
    <property type="match status" value="1"/>
</dbReference>
<sequence>MTFETQSVDILKDQIIFTEGDDGDCAYIIEKGRVLIFVTKDKEEIPLNILGEGEIFGEMALIDTHARSASVRALEDVRLAIVTKQQVLERVSTADKVVQLLMRVLLKRLRRKNILVTGGKPLPEDAEFYDLEGGEEGTQSALDQIKLENQIFQAFQNREFELFYQPIVNLKTKQITGCEALLRWNSPLHGLVSPNLFIDVIENSSMVIPIGHWIINQALKDLRTIQDQLRLNKKDRMADEFMMSINISGRQFTHSDFISNLEDLREKHDVQTHNIKLEMTERIMMDGAIALDVLNQCRTQGYAISIDDFGTGFSGLQYLTQMPISFLKIDRSFVMKIMSDPKSKAVVSSIIHLAHAMDIEVIAEGIEQNEECLVLETLGARYGQGYLFSKPVDMGRFLKLI</sequence>
<name>A0A150WJR7_BDEBC</name>
<dbReference type="CDD" id="cd00038">
    <property type="entry name" value="CAP_ED"/>
    <property type="match status" value="1"/>
</dbReference>
<dbReference type="SUPFAM" id="SSF141868">
    <property type="entry name" value="EAL domain-like"/>
    <property type="match status" value="1"/>
</dbReference>
<evidence type="ECO:0000313" key="3">
    <source>
        <dbReference type="EMBL" id="KYG63956.1"/>
    </source>
</evidence>
<dbReference type="PANTHER" id="PTHR33121">
    <property type="entry name" value="CYCLIC DI-GMP PHOSPHODIESTERASE PDEF"/>
    <property type="match status" value="1"/>
</dbReference>
<comment type="caution">
    <text evidence="3">The sequence shown here is derived from an EMBL/GenBank/DDBJ whole genome shotgun (WGS) entry which is preliminary data.</text>
</comment>
<accession>A0A150WJR7</accession>
<feature type="domain" description="Cyclic nucleotide-binding" evidence="1">
    <location>
        <begin position="1"/>
        <end position="108"/>
    </location>
</feature>
<dbReference type="SMART" id="SM00052">
    <property type="entry name" value="EAL"/>
    <property type="match status" value="1"/>
</dbReference>
<dbReference type="PROSITE" id="PS50042">
    <property type="entry name" value="CNMP_BINDING_3"/>
    <property type="match status" value="1"/>
</dbReference>
<dbReference type="InterPro" id="IPR018488">
    <property type="entry name" value="cNMP-bd_CS"/>
</dbReference>
<dbReference type="InterPro" id="IPR018490">
    <property type="entry name" value="cNMP-bd_dom_sf"/>
</dbReference>
<dbReference type="PROSITE" id="PS00889">
    <property type="entry name" value="CNMP_BINDING_2"/>
    <property type="match status" value="1"/>
</dbReference>
<dbReference type="Gene3D" id="3.20.20.450">
    <property type="entry name" value="EAL domain"/>
    <property type="match status" value="1"/>
</dbReference>
<feature type="domain" description="EAL" evidence="2">
    <location>
        <begin position="144"/>
        <end position="401"/>
    </location>
</feature>
<dbReference type="PROSITE" id="PS50883">
    <property type="entry name" value="EAL"/>
    <property type="match status" value="1"/>
</dbReference>
<dbReference type="Pfam" id="PF00563">
    <property type="entry name" value="EAL"/>
    <property type="match status" value="1"/>
</dbReference>
<dbReference type="Gene3D" id="2.60.120.10">
    <property type="entry name" value="Jelly Rolls"/>
    <property type="match status" value="1"/>
</dbReference>
<evidence type="ECO:0000259" key="1">
    <source>
        <dbReference type="PROSITE" id="PS50042"/>
    </source>
</evidence>
<evidence type="ECO:0000313" key="4">
    <source>
        <dbReference type="Proteomes" id="UP000075320"/>
    </source>
</evidence>
<dbReference type="InterPro" id="IPR035919">
    <property type="entry name" value="EAL_sf"/>
</dbReference>
<dbReference type="InterPro" id="IPR014710">
    <property type="entry name" value="RmlC-like_jellyroll"/>
</dbReference>
<keyword evidence="4" id="KW-1185">Reference proteome</keyword>
<protein>
    <recommendedName>
        <fullName evidence="5">Diguanylate phosphodiesterase</fullName>
    </recommendedName>
</protein>
<organism evidence="3 4">
    <name type="scientific">Bdellovibrio bacteriovorus</name>
    <dbReference type="NCBI Taxonomy" id="959"/>
    <lineage>
        <taxon>Bacteria</taxon>
        <taxon>Pseudomonadati</taxon>
        <taxon>Bdellovibrionota</taxon>
        <taxon>Bdellovibrionia</taxon>
        <taxon>Bdellovibrionales</taxon>
        <taxon>Pseudobdellovibrionaceae</taxon>
        <taxon>Bdellovibrio</taxon>
    </lineage>
</organism>
<gene>
    <name evidence="3" type="ORF">AZI86_14195</name>
</gene>
<reference evidence="3 4" key="1">
    <citation type="submission" date="2016-03" db="EMBL/GenBank/DDBJ databases">
        <authorList>
            <person name="Ploux O."/>
        </authorList>
    </citation>
    <scope>NUCLEOTIDE SEQUENCE [LARGE SCALE GENOMIC DNA]</scope>
    <source>
        <strain evidence="3 4">R0</strain>
    </source>
</reference>
<dbReference type="GO" id="GO:0071111">
    <property type="term" value="F:cyclic-guanylate-specific phosphodiesterase activity"/>
    <property type="evidence" value="ECO:0007669"/>
    <property type="project" value="InterPro"/>
</dbReference>
<evidence type="ECO:0008006" key="5">
    <source>
        <dbReference type="Google" id="ProtNLM"/>
    </source>
</evidence>
<dbReference type="EMBL" id="LUKE01000003">
    <property type="protein sequence ID" value="KYG63956.1"/>
    <property type="molecule type" value="Genomic_DNA"/>
</dbReference>
<dbReference type="RefSeq" id="WP_061835872.1">
    <property type="nucleotide sequence ID" value="NZ_LUKE01000003.1"/>
</dbReference>
<dbReference type="InterPro" id="IPR001633">
    <property type="entry name" value="EAL_dom"/>
</dbReference>
<dbReference type="InterPro" id="IPR000595">
    <property type="entry name" value="cNMP-bd_dom"/>
</dbReference>
<dbReference type="CDD" id="cd01948">
    <property type="entry name" value="EAL"/>
    <property type="match status" value="1"/>
</dbReference>
<dbReference type="OrthoDB" id="5293040at2"/>
<dbReference type="Proteomes" id="UP000075320">
    <property type="component" value="Unassembled WGS sequence"/>
</dbReference>
<dbReference type="PRINTS" id="PR00103">
    <property type="entry name" value="CAMPKINASE"/>
</dbReference>
<dbReference type="InterPro" id="IPR050706">
    <property type="entry name" value="Cyclic-di-GMP_PDE-like"/>
</dbReference>
<dbReference type="Pfam" id="PF00027">
    <property type="entry name" value="cNMP_binding"/>
    <property type="match status" value="1"/>
</dbReference>